<evidence type="ECO:0000256" key="2">
    <source>
        <dbReference type="ARBA" id="ARBA00004162"/>
    </source>
</evidence>
<keyword evidence="11" id="KW-0282">Flagellum</keyword>
<dbReference type="STRING" id="225848.Sps_00091"/>
<evidence type="ECO:0000256" key="9">
    <source>
        <dbReference type="ARBA" id="ARBA00023136"/>
    </source>
</evidence>
<gene>
    <name evidence="11" type="ORF">Sps_00091</name>
</gene>
<evidence type="ECO:0000256" key="7">
    <source>
        <dbReference type="ARBA" id="ARBA00022779"/>
    </source>
</evidence>
<evidence type="ECO:0000256" key="1">
    <source>
        <dbReference type="ARBA" id="ARBA00002254"/>
    </source>
</evidence>
<dbReference type="PANTHER" id="PTHR35091">
    <property type="entry name" value="FLAGELLAR PROTEIN FLIL"/>
    <property type="match status" value="1"/>
</dbReference>
<evidence type="ECO:0000313" key="12">
    <source>
        <dbReference type="Proteomes" id="UP000189545"/>
    </source>
</evidence>
<dbReference type="OrthoDB" id="5815057at2"/>
<dbReference type="GO" id="GO:0009425">
    <property type="term" value="C:bacterial-type flagellum basal body"/>
    <property type="evidence" value="ECO:0007669"/>
    <property type="project" value="InterPro"/>
</dbReference>
<dbReference type="KEGG" id="spsw:Sps_00091"/>
<keyword evidence="7 10" id="KW-0283">Flagellar rotation</keyword>
<keyword evidence="10" id="KW-0997">Cell inner membrane</keyword>
<dbReference type="Proteomes" id="UP000189545">
    <property type="component" value="Chromosome"/>
</dbReference>
<keyword evidence="11" id="KW-0969">Cilium</keyword>
<evidence type="ECO:0000256" key="8">
    <source>
        <dbReference type="ARBA" id="ARBA00022989"/>
    </source>
</evidence>
<keyword evidence="8 10" id="KW-1133">Transmembrane helix</keyword>
<keyword evidence="9 10" id="KW-0472">Membrane</keyword>
<comment type="similarity">
    <text evidence="3 10">Belongs to the FliL family.</text>
</comment>
<accession>A0A1S6HIH1</accession>
<name>A0A1S6HIH1_9GAMM</name>
<dbReference type="InterPro" id="IPR005503">
    <property type="entry name" value="FliL"/>
</dbReference>
<dbReference type="AlphaFoldDB" id="A0A1S6HIH1"/>
<comment type="function">
    <text evidence="1 10">Controls the rotational direction of flagella during chemotaxis.</text>
</comment>
<evidence type="ECO:0000256" key="6">
    <source>
        <dbReference type="ARBA" id="ARBA00022692"/>
    </source>
</evidence>
<dbReference type="GO" id="GO:0006935">
    <property type="term" value="P:chemotaxis"/>
    <property type="evidence" value="ECO:0007669"/>
    <property type="project" value="UniProtKB-KW"/>
</dbReference>
<keyword evidence="6 10" id="KW-0812">Transmembrane</keyword>
<feature type="transmembrane region" description="Helical" evidence="10">
    <location>
        <begin position="12"/>
        <end position="30"/>
    </location>
</feature>
<dbReference type="GO" id="GO:0071978">
    <property type="term" value="P:bacterial-type flagellum-dependent swarming motility"/>
    <property type="evidence" value="ECO:0007669"/>
    <property type="project" value="TreeGrafter"/>
</dbReference>
<dbReference type="PANTHER" id="PTHR35091:SF2">
    <property type="entry name" value="FLAGELLAR PROTEIN FLIL"/>
    <property type="match status" value="1"/>
</dbReference>
<proteinExistence type="inferred from homology"/>
<comment type="subcellular location">
    <subcellularLocation>
        <location evidence="10">Cell inner membrane</location>
    </subcellularLocation>
    <subcellularLocation>
        <location evidence="2">Cell membrane</location>
        <topology evidence="2">Single-pass membrane protein</topology>
    </subcellularLocation>
</comment>
<organism evidence="11 12">
    <name type="scientific">Shewanella psychrophila</name>
    <dbReference type="NCBI Taxonomy" id="225848"/>
    <lineage>
        <taxon>Bacteria</taxon>
        <taxon>Pseudomonadati</taxon>
        <taxon>Pseudomonadota</taxon>
        <taxon>Gammaproteobacteria</taxon>
        <taxon>Alteromonadales</taxon>
        <taxon>Shewanellaceae</taxon>
        <taxon>Shewanella</taxon>
    </lineage>
</organism>
<dbReference type="GO" id="GO:0005886">
    <property type="term" value="C:plasma membrane"/>
    <property type="evidence" value="ECO:0007669"/>
    <property type="project" value="UniProtKB-SubCell"/>
</dbReference>
<dbReference type="RefSeq" id="WP_077750677.1">
    <property type="nucleotide sequence ID" value="NZ_CP014782.1"/>
</dbReference>
<evidence type="ECO:0000313" key="11">
    <source>
        <dbReference type="EMBL" id="AQS35312.1"/>
    </source>
</evidence>
<keyword evidence="4" id="KW-1003">Cell membrane</keyword>
<protein>
    <recommendedName>
        <fullName evidence="10">Flagellar protein FliL</fullName>
    </recommendedName>
</protein>
<dbReference type="Pfam" id="PF03748">
    <property type="entry name" value="FliL"/>
    <property type="match status" value="1"/>
</dbReference>
<evidence type="ECO:0000256" key="5">
    <source>
        <dbReference type="ARBA" id="ARBA00022500"/>
    </source>
</evidence>
<dbReference type="EMBL" id="CP014782">
    <property type="protein sequence ID" value="AQS35312.1"/>
    <property type="molecule type" value="Genomic_DNA"/>
</dbReference>
<keyword evidence="12" id="KW-1185">Reference proteome</keyword>
<keyword evidence="5 10" id="KW-0145">Chemotaxis</keyword>
<keyword evidence="11" id="KW-0966">Cell projection</keyword>
<evidence type="ECO:0000256" key="10">
    <source>
        <dbReference type="RuleBase" id="RU364125"/>
    </source>
</evidence>
<evidence type="ECO:0000256" key="3">
    <source>
        <dbReference type="ARBA" id="ARBA00008281"/>
    </source>
</evidence>
<evidence type="ECO:0000256" key="4">
    <source>
        <dbReference type="ARBA" id="ARBA00022475"/>
    </source>
</evidence>
<sequence length="152" mass="17508">MAFGKTSVSKKLSFSLLIILWSTTIFWVGWQSPSIIGGPFVTQDEEANKAKFYPLDRFVISVPGDNLPHYLLLEMALKSRSTNVSRILKEADPLVRNSLMKMFSRKHFNQLNDSKQLENLQREALVLLSNVLTENKYEIEIDEVLFTRMVIQ</sequence>
<reference evidence="11 12" key="1">
    <citation type="submission" date="2016-03" db="EMBL/GenBank/DDBJ databases">
        <title>Complete genome sequence of Shewanella psychrophila WP2, a deep sea bacterium isolated from west Pacific sediment.</title>
        <authorList>
            <person name="Xu G."/>
            <person name="Jian H."/>
        </authorList>
    </citation>
    <scope>NUCLEOTIDE SEQUENCE [LARGE SCALE GENOMIC DNA]</scope>
    <source>
        <strain evidence="11 12">WP2</strain>
    </source>
</reference>